<evidence type="ECO:0000313" key="3">
    <source>
        <dbReference type="EMBL" id="PNT61692.1"/>
    </source>
</evidence>
<feature type="chain" id="PRO_5033311387" evidence="2">
    <location>
        <begin position="20"/>
        <end position="209"/>
    </location>
</feature>
<dbReference type="EnsemblPlants" id="PNT61692">
    <property type="protein sequence ID" value="PNT61692"/>
    <property type="gene ID" value="BRADI_5g18805v3"/>
</dbReference>
<protein>
    <submittedName>
        <fullName evidence="3 4">Uncharacterized protein</fullName>
    </submittedName>
</protein>
<feature type="compositionally biased region" description="Pro residues" evidence="1">
    <location>
        <begin position="52"/>
        <end position="68"/>
    </location>
</feature>
<proteinExistence type="predicted"/>
<feature type="region of interest" description="Disordered" evidence="1">
    <location>
        <begin position="179"/>
        <end position="209"/>
    </location>
</feature>
<gene>
    <name evidence="3" type="ORF">BRADI_5g18805v3</name>
</gene>
<evidence type="ECO:0000313" key="4">
    <source>
        <dbReference type="EnsemblPlants" id="PNT61692"/>
    </source>
</evidence>
<accession>A0A2K2CI36</accession>
<feature type="region of interest" description="Disordered" evidence="1">
    <location>
        <begin position="51"/>
        <end position="90"/>
    </location>
</feature>
<dbReference type="Gramene" id="PNT61692">
    <property type="protein sequence ID" value="PNT61692"/>
    <property type="gene ID" value="BRADI_5g18805v3"/>
</dbReference>
<dbReference type="Proteomes" id="UP000008810">
    <property type="component" value="Chromosome 5"/>
</dbReference>
<evidence type="ECO:0000313" key="5">
    <source>
        <dbReference type="Proteomes" id="UP000008810"/>
    </source>
</evidence>
<reference evidence="4" key="3">
    <citation type="submission" date="2018-08" db="UniProtKB">
        <authorList>
            <consortium name="EnsemblPlants"/>
        </authorList>
    </citation>
    <scope>IDENTIFICATION</scope>
    <source>
        <strain evidence="4">cv. Bd21</strain>
    </source>
</reference>
<feature type="compositionally biased region" description="Low complexity" evidence="1">
    <location>
        <begin position="69"/>
        <end position="78"/>
    </location>
</feature>
<reference evidence="3" key="2">
    <citation type="submission" date="2017-06" db="EMBL/GenBank/DDBJ databases">
        <title>WGS assembly of Brachypodium distachyon.</title>
        <authorList>
            <consortium name="The International Brachypodium Initiative"/>
            <person name="Lucas S."/>
            <person name="Harmon-Smith M."/>
            <person name="Lail K."/>
            <person name="Tice H."/>
            <person name="Grimwood J."/>
            <person name="Bruce D."/>
            <person name="Barry K."/>
            <person name="Shu S."/>
            <person name="Lindquist E."/>
            <person name="Wang M."/>
            <person name="Pitluck S."/>
            <person name="Vogel J.P."/>
            <person name="Garvin D.F."/>
            <person name="Mockler T.C."/>
            <person name="Schmutz J."/>
            <person name="Rokhsar D."/>
            <person name="Bevan M.W."/>
        </authorList>
    </citation>
    <scope>NUCLEOTIDE SEQUENCE</scope>
    <source>
        <strain evidence="3">Bd21</strain>
    </source>
</reference>
<keyword evidence="2" id="KW-0732">Signal</keyword>
<feature type="region of interest" description="Disordered" evidence="1">
    <location>
        <begin position="116"/>
        <end position="148"/>
    </location>
</feature>
<name>A0A2K2CI36_BRADI</name>
<sequence>MRALRFFLWIIYVPHVVFQSSNAAHQDSETEPSSTPLTSLGLSPLSGFPSPISLPSPIPPIPLSPPRPISSLPSYPSPARSQTAAGRHRAKLWKEGGARRLCSDCGGAAAVERQGRGLAARRGGTGRGRGRQRRRSDGAVDGSGRTWGLRRHATRVQLRFDDGGCPRLETAGARQLAKHLRKRSRVAVPWPSTSPPCGGGREDESGVNN</sequence>
<dbReference type="EMBL" id="CM000884">
    <property type="protein sequence ID" value="PNT61692.1"/>
    <property type="molecule type" value="Genomic_DNA"/>
</dbReference>
<feature type="signal peptide" evidence="2">
    <location>
        <begin position="1"/>
        <end position="19"/>
    </location>
</feature>
<dbReference type="InParanoid" id="A0A2K2CI36"/>
<dbReference type="AlphaFoldDB" id="A0A2K2CI36"/>
<feature type="compositionally biased region" description="Basic and acidic residues" evidence="1">
    <location>
        <begin position="200"/>
        <end position="209"/>
    </location>
</feature>
<organism evidence="3">
    <name type="scientific">Brachypodium distachyon</name>
    <name type="common">Purple false brome</name>
    <name type="synonym">Trachynia distachya</name>
    <dbReference type="NCBI Taxonomy" id="15368"/>
    <lineage>
        <taxon>Eukaryota</taxon>
        <taxon>Viridiplantae</taxon>
        <taxon>Streptophyta</taxon>
        <taxon>Embryophyta</taxon>
        <taxon>Tracheophyta</taxon>
        <taxon>Spermatophyta</taxon>
        <taxon>Magnoliopsida</taxon>
        <taxon>Liliopsida</taxon>
        <taxon>Poales</taxon>
        <taxon>Poaceae</taxon>
        <taxon>BOP clade</taxon>
        <taxon>Pooideae</taxon>
        <taxon>Stipodae</taxon>
        <taxon>Brachypodieae</taxon>
        <taxon>Brachypodium</taxon>
    </lineage>
</organism>
<reference evidence="3 4" key="1">
    <citation type="journal article" date="2010" name="Nature">
        <title>Genome sequencing and analysis of the model grass Brachypodium distachyon.</title>
        <authorList>
            <consortium name="International Brachypodium Initiative"/>
        </authorList>
    </citation>
    <scope>NUCLEOTIDE SEQUENCE [LARGE SCALE GENOMIC DNA]</scope>
    <source>
        <strain evidence="3 4">Bd21</strain>
    </source>
</reference>
<keyword evidence="5" id="KW-1185">Reference proteome</keyword>
<evidence type="ECO:0000256" key="2">
    <source>
        <dbReference type="SAM" id="SignalP"/>
    </source>
</evidence>
<evidence type="ECO:0000256" key="1">
    <source>
        <dbReference type="SAM" id="MobiDB-lite"/>
    </source>
</evidence>